<dbReference type="RefSeq" id="WP_046442892.1">
    <property type="nucleotide sequence ID" value="NZ_CAUERS010000165.1"/>
</dbReference>
<sequence length="91" mass="10193">MGEKIAIRNLNEDFVELYVDECMEKRGMCTCEICKADVRAFALNQLPPHYVSTEVGDAMVRHVAQTTQGQADILAAIMEGVKVVEDNPRHK</sequence>
<proteinExistence type="predicted"/>
<gene>
    <name evidence="1" type="ORF">CHK_0975</name>
</gene>
<evidence type="ECO:0008006" key="3">
    <source>
        <dbReference type="Google" id="ProtNLM"/>
    </source>
</evidence>
<evidence type="ECO:0000313" key="1">
    <source>
        <dbReference type="EMBL" id="KKI51483.1"/>
    </source>
</evidence>
<dbReference type="STRING" id="270498.CHK_0975"/>
<protein>
    <recommendedName>
        <fullName evidence="3">Competence protein ComFB</fullName>
    </recommendedName>
</protein>
<keyword evidence="2" id="KW-1185">Reference proteome</keyword>
<dbReference type="EMBL" id="LAYJ01000076">
    <property type="protein sequence ID" value="KKI51483.1"/>
    <property type="molecule type" value="Genomic_DNA"/>
</dbReference>
<dbReference type="Pfam" id="PF10719">
    <property type="entry name" value="ComFB"/>
    <property type="match status" value="1"/>
</dbReference>
<dbReference type="InterPro" id="IPR019657">
    <property type="entry name" value="ComFB"/>
</dbReference>
<dbReference type="Proteomes" id="UP000034076">
    <property type="component" value="Unassembled WGS sequence"/>
</dbReference>
<dbReference type="AlphaFoldDB" id="A0A0M2NH65"/>
<dbReference type="OrthoDB" id="5616024at2"/>
<accession>A0A0M2NH65</accession>
<organism evidence="1 2">
    <name type="scientific">Christensenella hongkongensis</name>
    <dbReference type="NCBI Taxonomy" id="270498"/>
    <lineage>
        <taxon>Bacteria</taxon>
        <taxon>Bacillati</taxon>
        <taxon>Bacillota</taxon>
        <taxon>Clostridia</taxon>
        <taxon>Christensenellales</taxon>
        <taxon>Christensenellaceae</taxon>
        <taxon>Christensenella</taxon>
    </lineage>
</organism>
<evidence type="ECO:0000313" key="2">
    <source>
        <dbReference type="Proteomes" id="UP000034076"/>
    </source>
</evidence>
<comment type="caution">
    <text evidence="1">The sequence shown here is derived from an EMBL/GenBank/DDBJ whole genome shotgun (WGS) entry which is preliminary data.</text>
</comment>
<name>A0A0M2NH65_9FIRM</name>
<reference evidence="1 2" key="1">
    <citation type="submission" date="2015-04" db="EMBL/GenBank/DDBJ databases">
        <title>Draft genome sequence of bacteremic isolate Catabacter hongkongensis type strain HKU16T.</title>
        <authorList>
            <person name="Lau S.K."/>
            <person name="Teng J.L."/>
            <person name="Huang Y."/>
            <person name="Curreem S.O."/>
            <person name="Tsui S.K."/>
            <person name="Woo P.C."/>
        </authorList>
    </citation>
    <scope>NUCLEOTIDE SEQUENCE [LARGE SCALE GENOMIC DNA]</scope>
    <source>
        <strain evidence="1 2">HKU16</strain>
    </source>
</reference>